<dbReference type="EMBL" id="KN837105">
    <property type="protein sequence ID" value="KIJ46812.1"/>
    <property type="molecule type" value="Genomic_DNA"/>
</dbReference>
<feature type="region of interest" description="Disordered" evidence="1">
    <location>
        <begin position="674"/>
        <end position="820"/>
    </location>
</feature>
<feature type="compositionally biased region" description="Polar residues" evidence="1">
    <location>
        <begin position="729"/>
        <end position="738"/>
    </location>
</feature>
<feature type="region of interest" description="Disordered" evidence="1">
    <location>
        <begin position="133"/>
        <end position="220"/>
    </location>
</feature>
<feature type="compositionally biased region" description="Basic and acidic residues" evidence="1">
    <location>
        <begin position="684"/>
        <end position="698"/>
    </location>
</feature>
<accession>A0A0C9W3U9</accession>
<feature type="compositionally biased region" description="Acidic residues" evidence="1">
    <location>
        <begin position="210"/>
        <end position="220"/>
    </location>
</feature>
<feature type="compositionally biased region" description="Basic residues" evidence="1">
    <location>
        <begin position="674"/>
        <end position="683"/>
    </location>
</feature>
<evidence type="ECO:0000313" key="2">
    <source>
        <dbReference type="EMBL" id="KIJ46812.1"/>
    </source>
</evidence>
<gene>
    <name evidence="2" type="ORF">M422DRAFT_249552</name>
</gene>
<dbReference type="HOGENOM" id="CLU_279289_0_0_1"/>
<feature type="compositionally biased region" description="Polar residues" evidence="1">
    <location>
        <begin position="177"/>
        <end position="192"/>
    </location>
</feature>
<keyword evidence="3" id="KW-1185">Reference proteome</keyword>
<organism evidence="2 3">
    <name type="scientific">Sphaerobolus stellatus (strain SS14)</name>
    <dbReference type="NCBI Taxonomy" id="990650"/>
    <lineage>
        <taxon>Eukaryota</taxon>
        <taxon>Fungi</taxon>
        <taxon>Dikarya</taxon>
        <taxon>Basidiomycota</taxon>
        <taxon>Agaricomycotina</taxon>
        <taxon>Agaricomycetes</taxon>
        <taxon>Phallomycetidae</taxon>
        <taxon>Geastrales</taxon>
        <taxon>Sphaerobolaceae</taxon>
        <taxon>Sphaerobolus</taxon>
    </lineage>
</organism>
<name>A0A0C9W3U9_SPHS4</name>
<feature type="compositionally biased region" description="Low complexity" evidence="1">
    <location>
        <begin position="705"/>
        <end position="718"/>
    </location>
</feature>
<evidence type="ECO:0000256" key="1">
    <source>
        <dbReference type="SAM" id="MobiDB-lite"/>
    </source>
</evidence>
<feature type="compositionally biased region" description="Pro residues" evidence="1">
    <location>
        <begin position="134"/>
        <end position="144"/>
    </location>
</feature>
<evidence type="ECO:0000313" key="3">
    <source>
        <dbReference type="Proteomes" id="UP000054279"/>
    </source>
</evidence>
<sequence length="1129" mass="126588">MGGSPCKDNNERKQCHKQVKAASYQRCKARKAVALRRSVVLNTQQVGIKGEGSTMALPSKQIFQSVREAEGISPAKECESLPATSLANIPQSLIYGHSSLALAPVSTSDEEAINALLTEDVSWAVTPLSLLPSSLPPSSPPPSSPTQIHADFVHTNSYSGPSDGDGIGSARKIHLSNADNSVRSKSPSSDSTTNEDEADPLSLESSTEFDPLEESLETDSEGSVVSCDRWAECYDEACNYMALLLGDGELEEYLHSLPLTFHIVANKPLYRFVWAYLTLAEDVRHAEVLLQTFRELSYDAMENSYFRGHNDALEVTEAFQQCFILFHAMDMKLRYMQWSFMCEKRPRWATAYEKWFKLFSLLKIPSENWTDPDRSITTPWVTCTTVATLTQPTKEPKEELSTLTKHEKLRIWTRYKLLIFLNSLDFSSFQDGHLWNLATIHDIHGDFSHVECKYRCQANPQHHLKDFPDAEYVLWFIQPYRDFGDNDADKYSEIPGIYSEEAEEWLMFYDELTQIIQPHGKEIILSIPVCYYALLVALNCQIFNLETPPMVQEKIGVDLGHHRQHKLSYCYGLQEVFSYEVVLAHCKVLDEGDWNVIHKNAVDVIQTEFGNNDRLFWEPIIVRGSPHATRHYLNGVVLIKIEEDGSIQGKNFNFIRNAEKLTAEEHNIVFVRGKEKKKSKKKTKEKDQSQEESNRAEDESVQIDSSLSSPGSSPAAPGSPGGGPEHSPTHSASENLGSNDGAGRNEVHSSGQDFESEPLDPLPFDNENDAGENRDDMFGDRNGGMTPVQHSNKRSGENCSPEPEELNANAKHQRTPGADSALAEKAEAIKELEKEYGGKVLKGISGLVDPVGVKKTLRIYLGVFGLIFLNYANKANNMIDAPKWDNTLRTATADELWAYISWGRQVIQKALGRVGVIERYPVSDAAKKFLMRDPFEGYHLEERLDWVAGHDELGPNEQEAQLTTMKVQITLLIKQGREAVENMKKKVNENGGRDGVGSSMMVIRPCSGSRFSKWGVPPFVADKPNQVVQFLDKLGGGVLDLLKNVSDGLQKGALVDLELYFEVLQYFEAVMKNHVAKFKGIVVGLQNTEKKYPHLDRLKKLQKYLKIFVVFIDCSVSDGVPQMVCLGKK</sequence>
<dbReference type="AlphaFoldDB" id="A0A0C9W3U9"/>
<proteinExistence type="predicted"/>
<reference evidence="2 3" key="1">
    <citation type="submission" date="2014-06" db="EMBL/GenBank/DDBJ databases">
        <title>Evolutionary Origins and Diversification of the Mycorrhizal Mutualists.</title>
        <authorList>
            <consortium name="DOE Joint Genome Institute"/>
            <consortium name="Mycorrhizal Genomics Consortium"/>
            <person name="Kohler A."/>
            <person name="Kuo A."/>
            <person name="Nagy L.G."/>
            <person name="Floudas D."/>
            <person name="Copeland A."/>
            <person name="Barry K.W."/>
            <person name="Cichocki N."/>
            <person name="Veneault-Fourrey C."/>
            <person name="LaButti K."/>
            <person name="Lindquist E.A."/>
            <person name="Lipzen A."/>
            <person name="Lundell T."/>
            <person name="Morin E."/>
            <person name="Murat C."/>
            <person name="Riley R."/>
            <person name="Ohm R."/>
            <person name="Sun H."/>
            <person name="Tunlid A."/>
            <person name="Henrissat B."/>
            <person name="Grigoriev I.V."/>
            <person name="Hibbett D.S."/>
            <person name="Martin F."/>
        </authorList>
    </citation>
    <scope>NUCLEOTIDE SEQUENCE [LARGE SCALE GENOMIC DNA]</scope>
    <source>
        <strain evidence="2 3">SS14</strain>
    </source>
</reference>
<dbReference type="Proteomes" id="UP000054279">
    <property type="component" value="Unassembled WGS sequence"/>
</dbReference>
<protein>
    <submittedName>
        <fullName evidence="2">Uncharacterized protein</fullName>
    </submittedName>
</protein>